<proteinExistence type="predicted"/>
<dbReference type="SUPFAM" id="SSF56219">
    <property type="entry name" value="DNase I-like"/>
    <property type="match status" value="1"/>
</dbReference>
<dbReference type="InterPro" id="IPR036691">
    <property type="entry name" value="Endo/exonu/phosph_ase_sf"/>
</dbReference>
<comment type="caution">
    <text evidence="3">The sequence shown here is derived from an EMBL/GenBank/DDBJ whole genome shotgun (WGS) entry which is preliminary data.</text>
</comment>
<reference evidence="3 4" key="1">
    <citation type="submission" date="2024-02" db="EMBL/GenBank/DDBJ databases">
        <authorList>
            <person name="Chen Y."/>
            <person name="Shah S."/>
            <person name="Dougan E. K."/>
            <person name="Thang M."/>
            <person name="Chan C."/>
        </authorList>
    </citation>
    <scope>NUCLEOTIDE SEQUENCE [LARGE SCALE GENOMIC DNA]</scope>
</reference>
<sequence length="909" mass="100724">MDGPEIPSETETDFSGLGEANDQLPQLGRAQFRLEELMEAHTNRAMGIMGSFVLAFSQISVIPEDFLLLASWLTLTYPLEIHWHTCVTPTQRWTPAPDQSGGSSGGNCDNIQGSQDQVMTVYHQTGCDIGPLILKEGFHLGKVGWCGGGVYFAMSPKATVTKAPFGGVAWETDRSTSMPAQSMGKAREGGRSSYDGEDGDELIVYCASQAQPAKVVQWFQNCPGSESVIFCLDNPEWIPKDGGFEDTGRWVTRVDGTQRKREVWTCYRKSSRWLKGEALRKLERNFTATSTPVRFPPCSVRGECVCVMAEIMEMKVSTKKDLGFFLRAARVFLQGADAKEDLPARKPVDELQVSGLGEAIKVAVNLSTRLEDEGIANIESVSTHYKEVDSYGAAPQILIRLRRRIVPVDLQAPVGGLSLVTWNLAAINNNPFEFWISHSDEAYAKLMDQVEAFIDDPKEKDVPVASVFTEDLFKELQEQMKALEWQGLEKVEEIWRSDLQQRKIISGVLKDKDLGAKRLMSMPDRFTNTVNLASGTMAFRPTVINHSSNKLASVAEWWPQWRDFMFKEELELKTGKNGDTKRIRPCQMLTTIKKAKYPAITDEEEAVSIPLQCLCLAIFDAVLVHMLQVLSPDGHWQDIKSSICEATFRKKNQLTCRILESYSAASVICLQEASAAFLYRLRHSHMALTHHVVAPSKIDEQRDQNSAILLRKDAFPDGSEEELTDEVIGALQGTALEAGDLIALRACHAPSGQSFLIASFHGDTNGQATAPLLRALKQVAKGEMLVGMDANTYLHGSSTFYGVKEFLDECKGLGYRSCFEGDMAKCLTTCNARTFLQPQLNKACRSSMKLEKGDVNPKDHIIFALASFEVLQTVKDNTGKGEYIEGACFPSLSFPSDHGLVSVVLKPKS</sequence>
<dbReference type="InterPro" id="IPR036882">
    <property type="entry name" value="Alba-like_dom_sf"/>
</dbReference>
<evidence type="ECO:0000313" key="3">
    <source>
        <dbReference type="EMBL" id="CAK9071040.1"/>
    </source>
</evidence>
<dbReference type="EMBL" id="CAXAMN010022584">
    <property type="protein sequence ID" value="CAK9071040.1"/>
    <property type="molecule type" value="Genomic_DNA"/>
</dbReference>
<keyword evidence="1" id="KW-0694">RNA-binding</keyword>
<dbReference type="Proteomes" id="UP001642484">
    <property type="component" value="Unassembled WGS sequence"/>
</dbReference>
<feature type="region of interest" description="Disordered" evidence="2">
    <location>
        <begin position="1"/>
        <end position="21"/>
    </location>
</feature>
<evidence type="ECO:0000256" key="2">
    <source>
        <dbReference type="SAM" id="MobiDB-lite"/>
    </source>
</evidence>
<organism evidence="3 4">
    <name type="scientific">Durusdinium trenchii</name>
    <dbReference type="NCBI Taxonomy" id="1381693"/>
    <lineage>
        <taxon>Eukaryota</taxon>
        <taxon>Sar</taxon>
        <taxon>Alveolata</taxon>
        <taxon>Dinophyceae</taxon>
        <taxon>Suessiales</taxon>
        <taxon>Symbiodiniaceae</taxon>
        <taxon>Durusdinium</taxon>
    </lineage>
</organism>
<keyword evidence="4" id="KW-1185">Reference proteome</keyword>
<evidence type="ECO:0000256" key="1">
    <source>
        <dbReference type="ARBA" id="ARBA00022884"/>
    </source>
</evidence>
<evidence type="ECO:0000313" key="4">
    <source>
        <dbReference type="Proteomes" id="UP001642484"/>
    </source>
</evidence>
<accession>A0ABP0P4U0</accession>
<protein>
    <submittedName>
        <fullName evidence="3">Uncharacterized protein</fullName>
    </submittedName>
</protein>
<dbReference type="SUPFAM" id="SSF82704">
    <property type="entry name" value="AlbA-like"/>
    <property type="match status" value="1"/>
</dbReference>
<name>A0ABP0P4U0_9DINO</name>
<dbReference type="Gene3D" id="3.30.110.20">
    <property type="entry name" value="Alba-like domain"/>
    <property type="match status" value="1"/>
</dbReference>
<gene>
    <name evidence="3" type="ORF">CCMP2556_LOCUS34961</name>
</gene>